<reference evidence="1" key="1">
    <citation type="submission" date="2021-06" db="EMBL/GenBank/DDBJ databases">
        <authorList>
            <person name="Kallberg Y."/>
            <person name="Tangrot J."/>
            <person name="Rosling A."/>
        </authorList>
    </citation>
    <scope>NUCLEOTIDE SEQUENCE</scope>
    <source>
        <strain evidence="1">CL356</strain>
    </source>
</reference>
<keyword evidence="2" id="KW-1185">Reference proteome</keyword>
<protein>
    <submittedName>
        <fullName evidence="1">1756_t:CDS:1</fullName>
    </submittedName>
</protein>
<comment type="caution">
    <text evidence="1">The sequence shown here is derived from an EMBL/GenBank/DDBJ whole genome shotgun (WGS) entry which is preliminary data.</text>
</comment>
<gene>
    <name evidence="1" type="ORF">ACOLOM_LOCUS5447</name>
</gene>
<name>A0ACA9M4H1_9GLOM</name>
<evidence type="ECO:0000313" key="1">
    <source>
        <dbReference type="EMBL" id="CAG8566978.1"/>
    </source>
</evidence>
<proteinExistence type="predicted"/>
<evidence type="ECO:0000313" key="2">
    <source>
        <dbReference type="Proteomes" id="UP000789525"/>
    </source>
</evidence>
<dbReference type="Proteomes" id="UP000789525">
    <property type="component" value="Unassembled WGS sequence"/>
</dbReference>
<organism evidence="1 2">
    <name type="scientific">Acaulospora colombiana</name>
    <dbReference type="NCBI Taxonomy" id="27376"/>
    <lineage>
        <taxon>Eukaryota</taxon>
        <taxon>Fungi</taxon>
        <taxon>Fungi incertae sedis</taxon>
        <taxon>Mucoromycota</taxon>
        <taxon>Glomeromycotina</taxon>
        <taxon>Glomeromycetes</taxon>
        <taxon>Diversisporales</taxon>
        <taxon>Acaulosporaceae</taxon>
        <taxon>Acaulospora</taxon>
    </lineage>
</organism>
<accession>A0ACA9M4H1</accession>
<dbReference type="EMBL" id="CAJVPT010010085">
    <property type="protein sequence ID" value="CAG8566978.1"/>
    <property type="molecule type" value="Genomic_DNA"/>
</dbReference>
<sequence length="400" mass="47089">MRVKYTDVDYRVFSDAARFVTLGESPYKRPTYRYTPLLAYLLTPNIYIHKSFGKIVFALADIVVGVLIHKILCLRGLEKQKAVNHSALWLLNPVVANISTRGNAESLLGAMVLLTLYWILVKKLSLASILYGFSVHFKIYPIIYALPLLILLDDEDYKGLRRKGKEREYDINSWRYWYCKILRFVTPMRIRFALLSGGVFFLLNGMMYYTYRQEFIDETYLHHLTRKDPRHNFSIWFYYIYLTFNISKGSLLGLLPFLPQVGVVSLLGIVFGKDIFFACFIQTFAFVMYNKVCTSQYFMWYICLFPLVVQSTKINLKYKGLLMFIAWLGGQAIWLYQAYQVEFLGENTFLRIWIASIMFFLVNLWILTEFVRHHDYDRCFELGKIKRVSEDANRVVPKDD</sequence>